<comment type="caution">
    <text evidence="2">The sequence shown here is derived from an EMBL/GenBank/DDBJ whole genome shotgun (WGS) entry which is preliminary data.</text>
</comment>
<keyword evidence="2" id="KW-0808">Transferase</keyword>
<dbReference type="InterPro" id="IPR029044">
    <property type="entry name" value="Nucleotide-diphossugar_trans"/>
</dbReference>
<evidence type="ECO:0000313" key="2">
    <source>
        <dbReference type="EMBL" id="NDL37908.1"/>
    </source>
</evidence>
<evidence type="ECO:0000313" key="3">
    <source>
        <dbReference type="Proteomes" id="UP000479300"/>
    </source>
</evidence>
<dbReference type="GeneID" id="48848681"/>
<gene>
    <name evidence="2" type="ORF">GPY51_03670</name>
</gene>
<dbReference type="CDD" id="cd00761">
    <property type="entry name" value="Glyco_tranf_GTA_type"/>
    <property type="match status" value="1"/>
</dbReference>
<protein>
    <submittedName>
        <fullName evidence="2">Glycosyltransferase</fullName>
    </submittedName>
</protein>
<evidence type="ECO:0000259" key="1">
    <source>
        <dbReference type="Pfam" id="PF00535"/>
    </source>
</evidence>
<name>A0A6L9JFH1_PHOLM</name>
<dbReference type="PANTHER" id="PTHR22916">
    <property type="entry name" value="GLYCOSYLTRANSFERASE"/>
    <property type="match status" value="1"/>
</dbReference>
<dbReference type="RefSeq" id="WP_011146645.1">
    <property type="nucleotide sequence ID" value="NZ_CAWPGE010000001.1"/>
</dbReference>
<dbReference type="EMBL" id="WSFA01000006">
    <property type="protein sequence ID" value="NDL37908.1"/>
    <property type="molecule type" value="Genomic_DNA"/>
</dbReference>
<dbReference type="KEGG" id="plum:A4R40_12025"/>
<dbReference type="Proteomes" id="UP000479300">
    <property type="component" value="Unassembled WGS sequence"/>
</dbReference>
<dbReference type="Pfam" id="PF00535">
    <property type="entry name" value="Glycos_transf_2"/>
    <property type="match status" value="1"/>
</dbReference>
<dbReference type="OMA" id="IGCKHAS"/>
<dbReference type="GO" id="GO:0016758">
    <property type="term" value="F:hexosyltransferase activity"/>
    <property type="evidence" value="ECO:0007669"/>
    <property type="project" value="UniProtKB-ARBA"/>
</dbReference>
<dbReference type="Gene3D" id="3.90.550.10">
    <property type="entry name" value="Spore Coat Polysaccharide Biosynthesis Protein SpsA, Chain A"/>
    <property type="match status" value="1"/>
</dbReference>
<accession>A0A6L9JFH1</accession>
<sequence>MKISVIIPTINRPSMLLNAVNSVNSQKFLNKEIIIVNDAEKSIGNIFLHLPNVTVIESNLGKGPGFCRSIGCKHASGDYITFLDDDDIMLPSYLERLHDEILNNVDKSCFYWSSVKVLDRVSESCVSQFDIKFPIEYDSFSDLAVTALRIGTGYGLTCAREVLKDIGYFNPKYRYIEDTELVVRLLKNNIHPVPINQIYIEVNKHSSNQLTSSKFNEKRIKECYKLLCEQSDFFDKFPTAKAQLNRQILKLENELYSIY</sequence>
<proteinExistence type="predicted"/>
<feature type="domain" description="Glycosyltransferase 2-like" evidence="1">
    <location>
        <begin position="4"/>
        <end position="104"/>
    </location>
</feature>
<organism evidence="2 3">
    <name type="scientific">Photorhabdus laumondii subsp. laumondii</name>
    <name type="common">Photorhabdus luminescens subsp. laumondii</name>
    <dbReference type="NCBI Taxonomy" id="141679"/>
    <lineage>
        <taxon>Bacteria</taxon>
        <taxon>Pseudomonadati</taxon>
        <taxon>Pseudomonadota</taxon>
        <taxon>Gammaproteobacteria</taxon>
        <taxon>Enterobacterales</taxon>
        <taxon>Morganellaceae</taxon>
        <taxon>Photorhabdus</taxon>
    </lineage>
</organism>
<dbReference type="PANTHER" id="PTHR22916:SF3">
    <property type="entry name" value="UDP-GLCNAC:BETAGAL BETA-1,3-N-ACETYLGLUCOSAMINYLTRANSFERASE-LIKE PROTEIN 1"/>
    <property type="match status" value="1"/>
</dbReference>
<dbReference type="AlphaFoldDB" id="A0A6L9JFH1"/>
<reference evidence="2 3" key="1">
    <citation type="submission" date="2019-12" db="EMBL/GenBank/DDBJ databases">
        <title>Engineering Photorhabdus to improve their lethality against agricultural pests.</title>
        <authorList>
            <person name="Machado R.A.R."/>
        </authorList>
    </citation>
    <scope>NUCLEOTIDE SEQUENCE [LARGE SCALE GENOMIC DNA]</scope>
    <source>
        <strain evidence="2 3">EN01</strain>
    </source>
</reference>
<dbReference type="InterPro" id="IPR001173">
    <property type="entry name" value="Glyco_trans_2-like"/>
</dbReference>
<dbReference type="SUPFAM" id="SSF53448">
    <property type="entry name" value="Nucleotide-diphospho-sugar transferases"/>
    <property type="match status" value="1"/>
</dbReference>